<sequence length="2085" mass="235788">MEEILTTLGLVELDEYKGIELWKRPSYLRHDVDALIPPEAQQDVSNLARSMEADVDVLIGDLKELLDQEGVAQEREYVSSRAYSLTWRKYHRLSDIFEFLDVLSNEYPDKVKVETIGHTHENRDLRIVKLMTDTEEEGKKPVVWIDAGIHAREWITPAVATYVIHELVENEKNADLLDKFEYHILPIANPDGYEFTHANPLNRLWRKNRSQQGFFSAICRGVDPNRNFDAGFGNSGQYASSSHSRCSGTFRGSKAFSEAETRAIKDHLEGISDRVKMYMSLHSYSQYLLLPYGFKEERPRDLSQLDFMAKEGIKDLESVYGTKYLVGNVIDLLYPASGTSMDWAKDKLGVKHSYTFELRDTGRYGFLLPTEQIEPTSKETFEGLKRMFELLDEEVNLGRSIYPEHLSLSRADVKVSDPDRRYPPPIYEPELSRSDLKELLTEAGSLSGDVSSPAYQGDGLVKSHVEVPVVVEELHPMETFLEDKENVIVDPLKADYNIHSNINVDVAPEVPDSTISGSEENVDVLRTDLEAQAKSSPKDDASEFTEEQLSGRNSEDDEERIYDLSVVINKRISEIESALQQESTESEPGSLEFSASVEVANSEDALELEQRSTEDSVQTSSDSEEDSLEFSTSVEVTDSEDTSDFEQRSTEDSSEMSSDSEETLLEFSASVEASDSEEPVLYSQGPESEVAQVEGNEKTTDPRPLESTIVPVAEQIESEKQTAEEKTGSEKQSIEEKTESKKQSMEKKTESEKQSMEEKTESEKQSMEEKTESEEQTIEGKTGSEKQSLEEKTESEKQSMDEKTESENQSMEEKIESEKQTTEGKTGSEEPTTEVKNGSEKQTIEEETESEKQSMDEKTESEKQSRSRMVQYFLTLSVCSFLISTVWPAPLTDTALRQPRVCKTTDTDTSVREARGEECKVTYNGYQIWRITPESPEDAPLLLRLDDFEGADVLKTPRDEERFVDVLVPPEKISDVEGFAKVLRAHIEILTSDLAQVLEREEREIRKALATRTDGEIKLDMYNRVQEMYEFLNSLAENYPDKVRVDIIGQSSEGRNMMLIRISNNIAESDEKPIVFFEAGCHAREWATSASTLFMINEFVQKEGNSEFLDNFQLYFVPMCNPDGYEYTHTNQRMWRKTRSGDKRSRCIGVDPNRNWDAGFGLPGASGNQCSSIYRGPSAFSEPETKAISDYLLERKEKVKMYISIHSYSQLLLLPYGYKSVRPENYNSMKEFGQEAINKLSAVYGTKYKVGGVQDLLYAASGSSMDWALDKLDVLYAFTFELRDTGHHGFSLPANQIIPTAEETFAAVKQMLTGLHQELSGVTRAGSQTNPEEKIIENEAALKIPLEEPITTDTQGRKNFLKYEDEVDLVKESEVAGSNEDQVGSQSKETKNEEKVVENRPIIKLNPAGDAEEGSILSSSEFSIGTELNFSGLSAASSDEPPKESEPTKQTEASSTESQGSLEKYKSDTMSPEPVEKPQAVFAVDPRNFDVKIAPHVQRPSEVREGNPNMEQLDVTDELFSIGTGDILLKLEEFKGIELWKRPSIQRHDVHALIPPAAKKHVAKLAKSIDADVDVLIWDLKELLEKEYIERGRTFPSPKRAYSLTWQKYHRLSDIFEFLNVLSKQYPGKVTVKTIGRTFEHRDIRIVELTAGIQKKGSKPVVWIDAGIHAREWIAPAVATYVIHELVENEKNSELLKHFEYHILPVANPDGITFPGTSAFSEAETKAIKDHLEKIKDRLKMYISLHSYSQYLLTPYGFKSEHPGDWRHLEFMAKEAVRELEALYGTEYEVGCFNHLLYYASGLGMDWAKDKLGVKHSYTIELRDTGHYGFLLPATQIEETSKEAFAGLKRMFRLLHDETSWESCKTWKEHNLSQENYPMTAKDYEWGDFQLIYPRLYGFVVFGIIFIVGLIIILTFLAAILGAFFIVRRKKLPSKQLPPVHPGAGGMDFQRPPPLRAGYDNPVDCTSCGLTPFKSVKRDGNVLVYESPPKIVTPPVGPQIYDPRQPIPMSGPFEEASPGRSGSATSSSGSYESASTHSPVLSFNLPVRTLAREMRKALIEQKKRKGRTKRRKRTPENRMQLIDLD</sequence>
<keyword evidence="16" id="KW-0812">Transmembrane</keyword>
<feature type="region of interest" description="Disordered" evidence="15">
    <location>
        <begin position="1372"/>
        <end position="1415"/>
    </location>
</feature>
<evidence type="ECO:0000256" key="12">
    <source>
        <dbReference type="ARBA" id="ARBA00023145"/>
    </source>
</evidence>
<dbReference type="Gene3D" id="3.40.630.10">
    <property type="entry name" value="Zn peptidases"/>
    <property type="match status" value="4"/>
</dbReference>
<dbReference type="Pfam" id="PF00246">
    <property type="entry name" value="Peptidase_M14"/>
    <property type="match status" value="4"/>
</dbReference>
<feature type="domain" description="Peptidase M14" evidence="17">
    <location>
        <begin position="89"/>
        <end position="391"/>
    </location>
</feature>
<evidence type="ECO:0000256" key="3">
    <source>
        <dbReference type="ARBA" id="ARBA00005988"/>
    </source>
</evidence>
<name>A0A7R8WAY9_9CRUS</name>
<evidence type="ECO:0000256" key="5">
    <source>
        <dbReference type="ARBA" id="ARBA00022670"/>
    </source>
</evidence>
<keyword evidence="8" id="KW-0378">Hydrolase</keyword>
<evidence type="ECO:0000256" key="1">
    <source>
        <dbReference type="ARBA" id="ARBA00001947"/>
    </source>
</evidence>
<feature type="compositionally biased region" description="Polar residues" evidence="15">
    <location>
        <begin position="1450"/>
        <end position="1461"/>
    </location>
</feature>
<feature type="active site" description="Proton donor/acceptor" evidence="14">
    <location>
        <position position="1281"/>
    </location>
</feature>
<dbReference type="Pfam" id="PF02244">
    <property type="entry name" value="Propep_M14"/>
    <property type="match status" value="3"/>
</dbReference>
<evidence type="ECO:0000256" key="8">
    <source>
        <dbReference type="ARBA" id="ARBA00022801"/>
    </source>
</evidence>
<feature type="compositionally biased region" description="Basic and acidic residues" evidence="15">
    <location>
        <begin position="1388"/>
        <end position="1398"/>
    </location>
</feature>
<dbReference type="GO" id="GO:0004181">
    <property type="term" value="F:metallocarboxypeptidase activity"/>
    <property type="evidence" value="ECO:0007669"/>
    <property type="project" value="InterPro"/>
</dbReference>
<evidence type="ECO:0000256" key="7">
    <source>
        <dbReference type="ARBA" id="ARBA00022729"/>
    </source>
</evidence>
<accession>A0A7R8WAY9</accession>
<evidence type="ECO:0000256" key="11">
    <source>
        <dbReference type="ARBA" id="ARBA00023049"/>
    </source>
</evidence>
<feature type="region of interest" description="Disordered" evidence="15">
    <location>
        <begin position="604"/>
        <end position="866"/>
    </location>
</feature>
<feature type="compositionally biased region" description="Basic and acidic residues" evidence="15">
    <location>
        <begin position="717"/>
        <end position="770"/>
    </location>
</feature>
<dbReference type="PROSITE" id="PS52035">
    <property type="entry name" value="PEPTIDASE_M14"/>
    <property type="match status" value="3"/>
</dbReference>
<feature type="domain" description="Peptidase M14" evidence="17">
    <location>
        <begin position="1021"/>
        <end position="1315"/>
    </location>
</feature>
<evidence type="ECO:0000256" key="6">
    <source>
        <dbReference type="ARBA" id="ARBA00022723"/>
    </source>
</evidence>
<dbReference type="InterPro" id="IPR057246">
    <property type="entry name" value="CARBOXYPEPT_ZN_1"/>
</dbReference>
<feature type="compositionally biased region" description="Acidic residues" evidence="15">
    <location>
        <begin position="652"/>
        <end position="664"/>
    </location>
</feature>
<evidence type="ECO:0000259" key="17">
    <source>
        <dbReference type="PROSITE" id="PS52035"/>
    </source>
</evidence>
<feature type="region of interest" description="Disordered" evidence="15">
    <location>
        <begin position="2054"/>
        <end position="2085"/>
    </location>
</feature>
<dbReference type="PROSITE" id="PS00133">
    <property type="entry name" value="CARBOXYPEPT_ZN_2"/>
    <property type="match status" value="1"/>
</dbReference>
<dbReference type="SUPFAM" id="SSF54897">
    <property type="entry name" value="Protease propeptides/inhibitors"/>
    <property type="match status" value="3"/>
</dbReference>
<feature type="region of interest" description="Disordered" evidence="15">
    <location>
        <begin position="1432"/>
        <end position="1476"/>
    </location>
</feature>
<dbReference type="PANTHER" id="PTHR11705:SF143">
    <property type="entry name" value="SLL0236 PROTEIN"/>
    <property type="match status" value="1"/>
</dbReference>
<feature type="compositionally biased region" description="Basic and acidic residues" evidence="15">
    <location>
        <begin position="1440"/>
        <end position="1449"/>
    </location>
</feature>
<feature type="domain" description="Peptidase M14" evidence="17">
    <location>
        <begin position="1608"/>
        <end position="1855"/>
    </location>
</feature>
<dbReference type="EMBL" id="OB660591">
    <property type="protein sequence ID" value="CAD7225518.1"/>
    <property type="molecule type" value="Genomic_DNA"/>
</dbReference>
<keyword evidence="11" id="KW-0482">Metalloprotease</keyword>
<feature type="active site" description="Proton donor/acceptor" evidence="14">
    <location>
        <position position="357"/>
    </location>
</feature>
<keyword evidence="16" id="KW-1133">Transmembrane helix</keyword>
<feature type="active site" description="Proton donor/acceptor" evidence="14">
    <location>
        <position position="1821"/>
    </location>
</feature>
<evidence type="ECO:0000256" key="13">
    <source>
        <dbReference type="ARBA" id="ARBA00023157"/>
    </source>
</evidence>
<organism evidence="18">
    <name type="scientific">Cyprideis torosa</name>
    <dbReference type="NCBI Taxonomy" id="163714"/>
    <lineage>
        <taxon>Eukaryota</taxon>
        <taxon>Metazoa</taxon>
        <taxon>Ecdysozoa</taxon>
        <taxon>Arthropoda</taxon>
        <taxon>Crustacea</taxon>
        <taxon>Oligostraca</taxon>
        <taxon>Ostracoda</taxon>
        <taxon>Podocopa</taxon>
        <taxon>Podocopida</taxon>
        <taxon>Cytherocopina</taxon>
        <taxon>Cytheroidea</taxon>
        <taxon>Cytherideidae</taxon>
        <taxon>Cyprideis</taxon>
    </lineage>
</organism>
<evidence type="ECO:0000256" key="10">
    <source>
        <dbReference type="ARBA" id="ARBA00023026"/>
    </source>
</evidence>
<keyword evidence="9" id="KW-0862">Zinc</keyword>
<protein>
    <recommendedName>
        <fullName evidence="17">Peptidase M14 domain-containing protein</fullName>
    </recommendedName>
</protein>
<comment type="function">
    <text evidence="2">Extracellular metalloprotease that contributes to pathogenicity.</text>
</comment>
<keyword evidence="4" id="KW-0121">Carboxypeptidase</keyword>
<dbReference type="OrthoDB" id="3626597at2759"/>
<feature type="compositionally biased region" description="Basic and acidic residues" evidence="15">
    <location>
        <begin position="837"/>
        <end position="865"/>
    </location>
</feature>
<keyword evidence="5" id="KW-0645">Protease</keyword>
<reference evidence="18" key="1">
    <citation type="submission" date="2020-11" db="EMBL/GenBank/DDBJ databases">
        <authorList>
            <person name="Tran Van P."/>
        </authorList>
    </citation>
    <scope>NUCLEOTIDE SEQUENCE</scope>
</reference>
<dbReference type="InterPro" id="IPR036990">
    <property type="entry name" value="M14A-like_propep"/>
</dbReference>
<keyword evidence="13" id="KW-1015">Disulfide bond</keyword>
<comment type="cofactor">
    <cofactor evidence="1">
        <name>Zn(2+)</name>
        <dbReference type="ChEBI" id="CHEBI:29105"/>
    </cofactor>
</comment>
<feature type="compositionally biased region" description="Basic residues" evidence="15">
    <location>
        <begin position="2062"/>
        <end position="2073"/>
    </location>
</feature>
<evidence type="ECO:0000256" key="2">
    <source>
        <dbReference type="ARBA" id="ARBA00003091"/>
    </source>
</evidence>
<dbReference type="CDD" id="cd03860">
    <property type="entry name" value="M14_CP_A-B_like"/>
    <property type="match status" value="2"/>
</dbReference>
<dbReference type="FunFam" id="3.40.630.10:FF:000084">
    <property type="entry name" value="Carboxypeptidase B2"/>
    <property type="match status" value="2"/>
</dbReference>
<feature type="compositionally biased region" description="Basic and acidic residues" evidence="15">
    <location>
        <begin position="531"/>
        <end position="541"/>
    </location>
</feature>
<keyword evidence="16" id="KW-0472">Membrane</keyword>
<feature type="transmembrane region" description="Helical" evidence="16">
    <location>
        <begin position="1896"/>
        <end position="1927"/>
    </location>
</feature>
<dbReference type="InterPro" id="IPR057247">
    <property type="entry name" value="CARBOXYPEPT_ZN_2"/>
</dbReference>
<keyword evidence="6" id="KW-0479">Metal-binding</keyword>
<evidence type="ECO:0000313" key="18">
    <source>
        <dbReference type="EMBL" id="CAD7225518.1"/>
    </source>
</evidence>
<feature type="compositionally biased region" description="Low complexity" evidence="15">
    <location>
        <begin position="2016"/>
        <end position="2038"/>
    </location>
</feature>
<dbReference type="SUPFAM" id="SSF53187">
    <property type="entry name" value="Zn-dependent exopeptidases"/>
    <property type="match status" value="3"/>
</dbReference>
<dbReference type="PANTHER" id="PTHR11705">
    <property type="entry name" value="PROTEASE FAMILY M14 CARBOXYPEPTIDASE A,B"/>
    <property type="match status" value="1"/>
</dbReference>
<dbReference type="SMART" id="SM00631">
    <property type="entry name" value="Zn_pept"/>
    <property type="match status" value="3"/>
</dbReference>
<dbReference type="InterPro" id="IPR000834">
    <property type="entry name" value="Peptidase_M14"/>
</dbReference>
<dbReference type="PRINTS" id="PR00765">
    <property type="entry name" value="CRBOXYPTASEA"/>
</dbReference>
<evidence type="ECO:0000256" key="14">
    <source>
        <dbReference type="PROSITE-ProRule" id="PRU01379"/>
    </source>
</evidence>
<dbReference type="PROSITE" id="PS00132">
    <property type="entry name" value="CARBOXYPEPT_ZN_1"/>
    <property type="match status" value="2"/>
</dbReference>
<dbReference type="Gene3D" id="3.30.70.340">
    <property type="entry name" value="Metallocarboxypeptidase-like"/>
    <property type="match status" value="3"/>
</dbReference>
<proteinExistence type="inferred from homology"/>
<feature type="compositionally biased region" description="Basic and acidic residues" evidence="15">
    <location>
        <begin position="695"/>
        <end position="704"/>
    </location>
</feature>
<comment type="similarity">
    <text evidence="3 14">Belongs to the peptidase M14 family.</text>
</comment>
<keyword evidence="12" id="KW-0865">Zymogen</keyword>
<dbReference type="GO" id="GO:0008270">
    <property type="term" value="F:zinc ion binding"/>
    <property type="evidence" value="ECO:0007669"/>
    <property type="project" value="InterPro"/>
</dbReference>
<dbReference type="FunFam" id="3.40.630.10:FF:000001">
    <property type="entry name" value="Carboxypeptidase B"/>
    <property type="match status" value="2"/>
</dbReference>
<evidence type="ECO:0000256" key="16">
    <source>
        <dbReference type="SAM" id="Phobius"/>
    </source>
</evidence>
<dbReference type="GO" id="GO:0005615">
    <property type="term" value="C:extracellular space"/>
    <property type="evidence" value="ECO:0007669"/>
    <property type="project" value="TreeGrafter"/>
</dbReference>
<evidence type="ECO:0000256" key="9">
    <source>
        <dbReference type="ARBA" id="ARBA00022833"/>
    </source>
</evidence>
<feature type="compositionally biased region" description="Basic and acidic residues" evidence="15">
    <location>
        <begin position="782"/>
        <end position="828"/>
    </location>
</feature>
<feature type="region of interest" description="Disordered" evidence="15">
    <location>
        <begin position="1995"/>
        <end position="2038"/>
    </location>
</feature>
<dbReference type="GO" id="GO:0006508">
    <property type="term" value="P:proteolysis"/>
    <property type="evidence" value="ECO:0007669"/>
    <property type="project" value="UniProtKB-KW"/>
</dbReference>
<keyword evidence="10" id="KW-0843">Virulence</keyword>
<keyword evidence="7" id="KW-0732">Signal</keyword>
<feature type="region of interest" description="Disordered" evidence="15">
    <location>
        <begin position="531"/>
        <end position="558"/>
    </location>
</feature>
<dbReference type="InterPro" id="IPR003146">
    <property type="entry name" value="M14A_act_pep"/>
</dbReference>
<evidence type="ECO:0000256" key="15">
    <source>
        <dbReference type="SAM" id="MobiDB-lite"/>
    </source>
</evidence>
<evidence type="ECO:0000256" key="4">
    <source>
        <dbReference type="ARBA" id="ARBA00022645"/>
    </source>
</evidence>
<gene>
    <name evidence="18" type="ORF">CTOB1V02_LOCUS3457</name>
</gene>